<dbReference type="InterPro" id="IPR007111">
    <property type="entry name" value="NACHT_NTPase"/>
</dbReference>
<feature type="transmembrane region" description="Helical" evidence="2">
    <location>
        <begin position="671"/>
        <end position="689"/>
    </location>
</feature>
<keyword evidence="2" id="KW-1133">Transmembrane helix</keyword>
<keyword evidence="5" id="KW-1185">Reference proteome</keyword>
<protein>
    <recommendedName>
        <fullName evidence="3">NACHT domain-containing protein</fullName>
    </recommendedName>
</protein>
<dbReference type="SUPFAM" id="SSF52540">
    <property type="entry name" value="P-loop containing nucleoside triphosphate hydrolases"/>
    <property type="match status" value="1"/>
</dbReference>
<feature type="transmembrane region" description="Helical" evidence="2">
    <location>
        <begin position="709"/>
        <end position="731"/>
    </location>
</feature>
<feature type="compositionally biased region" description="Basic and acidic residues" evidence="1">
    <location>
        <begin position="174"/>
        <end position="188"/>
    </location>
</feature>
<dbReference type="EMBL" id="AP017424">
    <property type="protein sequence ID" value="BAU87834.1"/>
    <property type="molecule type" value="Genomic_DNA"/>
</dbReference>
<reference evidence="4 5" key="1">
    <citation type="journal article" date="2016" name="Genome Announc.">
        <title>Complete Genome Sequence of Thiostrepton-Producing Streptomyces laurentii ATCC 31255.</title>
        <authorList>
            <person name="Doi K."/>
            <person name="Fujino Y."/>
            <person name="Nagayoshi Y."/>
            <person name="Ohshima T."/>
            <person name="Ogata S."/>
        </authorList>
    </citation>
    <scope>NUCLEOTIDE SEQUENCE [LARGE SCALE GENOMIC DNA]</scope>
    <source>
        <strain evidence="4 5">ATCC 31255</strain>
    </source>
</reference>
<sequence length="1212" mass="130952">MKHGEGDGPDQSIVGGTQQNVVFARDIGTVEIHGAYEIHSGTGTGRGAPWYRRFGPAGRLVIGLVGVLLLVTRPALPGSLPERTGLGPVAFGSLLIAGALLAEAGTRVSRAVARRRRAAWRSERNLARTADALAESLSFRYGQDERLARINDPLPLAVTWTTGPAGTPAAEGGSGHDEHREDDRDGPGRRPGPAAGEAAIAGLFTATPARRLVVLGGAGAGKSVLVLRLAHALLRERARGSRDPVPAIVSLASWDPGHGLLGWLAERLAEEYPDAFASLAGAPPADVAFHLLLTRRVLPVLDGFDELPEPRRADALRQITATMAGRRPFVLTSREPEYREHAPEEALFERTEIRLSPLSDDAVRAYLAPGGTRSRWAPVLDRLGDRTDPVDGDAPEVRRLRDALGVPLMVGLARVAYARGDSDPRELLEPARFDSRQDIERHLYDAFLDVVYSASHDVQAVRGGWAPERARAWAGFLASRMKETNEQDLAWWRLDETVPRAVRVLALVPAFALAAVLVAGIDFGVPWWHGRLPLEVPGGFVLLCVLVLAAAAGRPPTWHFPPRRLARPSRAEAPATGPLARWRRALLMLLPLGLAAGWAAALTADGHAPRWAMTLPTSVVAWMSGAWAVAAVWRRSDPTSADSPAALLRADRRGVLALGWSAPFKRGLTDTPLSVLTLPAAMLAAWQWFGGVDVVTGRDWIRLAVGLPLVWALYAFGVSAWGGFTVARLYLWGTGRLPRRLMAFLEDAHARGVLRQSGGVYRFRHIELRDRLARDTDGGTTARARPGSRLAVPRRVAGALLLGTAMLAGGAIVFAAPTSAPLPGPVRSLPAACALFDREDLDRLMETPAVVVGKDGRTCGAGEQAPFVRDIGIAVGTSLLTGKNRFERGPDTAHTAYLTAQQAAKSWARSDTTSGFHRALSGLGDEAYVSAVRNSYRTTPEVREPDGFAEVGVRTANVFLYVRYDEEFASAERAAEAARILAEEAVRRAGLTGGASRTEGAEAAMPGTTGTPVSRRSLADLPPPTKIPDSGNRFAYYSRGPARSVRGATWNGDERSYLWYLGRTPVVFRAPKQLVCTRADADDPVTYGCRADPDAVKAGLLPDLRLDLRFHYCGASCGQEEKLAFLRTAPDHERTSWTKIDDSTYIAAGPGARADRYRIAMKHAWAWRDQKTKVPYLYLLWVRADVPQEDAATAQKIVNDLFTQADSLRTAG</sequence>
<proteinExistence type="predicted"/>
<organism evidence="4 5">
    <name type="scientific">Streptomyces laurentii</name>
    <dbReference type="NCBI Taxonomy" id="39478"/>
    <lineage>
        <taxon>Bacteria</taxon>
        <taxon>Bacillati</taxon>
        <taxon>Actinomycetota</taxon>
        <taxon>Actinomycetes</taxon>
        <taxon>Kitasatosporales</taxon>
        <taxon>Streptomycetaceae</taxon>
        <taxon>Streptomyces</taxon>
    </lineage>
</organism>
<feature type="transmembrane region" description="Helical" evidence="2">
    <location>
        <begin position="585"/>
        <end position="604"/>
    </location>
</feature>
<feature type="transmembrane region" description="Helical" evidence="2">
    <location>
        <begin position="796"/>
        <end position="816"/>
    </location>
</feature>
<gene>
    <name evidence="4" type="ORF">SLA_6968</name>
</gene>
<dbReference type="AlphaFoldDB" id="A0A160P8K0"/>
<dbReference type="KEGG" id="slau:SLA_6968"/>
<dbReference type="Gene3D" id="3.40.50.300">
    <property type="entry name" value="P-loop containing nucleotide triphosphate hydrolases"/>
    <property type="match status" value="1"/>
</dbReference>
<evidence type="ECO:0000256" key="2">
    <source>
        <dbReference type="SAM" id="Phobius"/>
    </source>
</evidence>
<feature type="region of interest" description="Disordered" evidence="1">
    <location>
        <begin position="992"/>
        <end position="1024"/>
    </location>
</feature>
<evidence type="ECO:0000313" key="5">
    <source>
        <dbReference type="Proteomes" id="UP000217676"/>
    </source>
</evidence>
<accession>A0A160P8K0</accession>
<dbReference type="PROSITE" id="PS50837">
    <property type="entry name" value="NACHT"/>
    <property type="match status" value="1"/>
</dbReference>
<feature type="compositionally biased region" description="Low complexity" evidence="1">
    <location>
        <begin position="160"/>
        <end position="171"/>
    </location>
</feature>
<evidence type="ECO:0000256" key="1">
    <source>
        <dbReference type="SAM" id="MobiDB-lite"/>
    </source>
</evidence>
<feature type="domain" description="NACHT" evidence="3">
    <location>
        <begin position="210"/>
        <end position="307"/>
    </location>
</feature>
<dbReference type="InterPro" id="IPR027417">
    <property type="entry name" value="P-loop_NTPase"/>
</dbReference>
<evidence type="ECO:0000313" key="4">
    <source>
        <dbReference type="EMBL" id="BAU87834.1"/>
    </source>
</evidence>
<feature type="transmembrane region" description="Helical" evidence="2">
    <location>
        <begin position="88"/>
        <end position="106"/>
    </location>
</feature>
<dbReference type="Pfam" id="PF05729">
    <property type="entry name" value="NACHT"/>
    <property type="match status" value="1"/>
</dbReference>
<keyword evidence="2" id="KW-0812">Transmembrane</keyword>
<evidence type="ECO:0000259" key="3">
    <source>
        <dbReference type="PROSITE" id="PS50837"/>
    </source>
</evidence>
<dbReference type="Proteomes" id="UP000217676">
    <property type="component" value="Chromosome"/>
</dbReference>
<name>A0A160P8K0_STRLU</name>
<feature type="transmembrane region" description="Helical" evidence="2">
    <location>
        <begin position="610"/>
        <end position="633"/>
    </location>
</feature>
<keyword evidence="2" id="KW-0472">Membrane</keyword>
<feature type="transmembrane region" description="Helical" evidence="2">
    <location>
        <begin position="504"/>
        <end position="528"/>
    </location>
</feature>
<feature type="region of interest" description="Disordered" evidence="1">
    <location>
        <begin position="160"/>
        <end position="195"/>
    </location>
</feature>
<feature type="transmembrane region" description="Helical" evidence="2">
    <location>
        <begin position="534"/>
        <end position="553"/>
    </location>
</feature>
<feature type="transmembrane region" description="Helical" evidence="2">
    <location>
        <begin position="57"/>
        <end position="76"/>
    </location>
</feature>